<evidence type="ECO:0000256" key="1">
    <source>
        <dbReference type="ARBA" id="ARBA00004123"/>
    </source>
</evidence>
<evidence type="ECO:0008006" key="14">
    <source>
        <dbReference type="Google" id="ProtNLM"/>
    </source>
</evidence>
<keyword evidence="7" id="KW-0238">DNA-binding</keyword>
<feature type="region of interest" description="Disordered" evidence="11">
    <location>
        <begin position="1"/>
        <end position="60"/>
    </location>
</feature>
<dbReference type="AlphaFoldDB" id="A0AAW1PQJ4"/>
<comment type="subcellular location">
    <subcellularLocation>
        <location evidence="1">Nucleus</location>
    </subcellularLocation>
</comment>
<evidence type="ECO:0000256" key="2">
    <source>
        <dbReference type="ARBA" id="ARBA00005434"/>
    </source>
</evidence>
<accession>A0AAW1PQJ4</accession>
<comment type="caution">
    <text evidence="12">The sequence shown here is derived from an EMBL/GenBank/DDBJ whole genome shotgun (WGS) entry which is preliminary data.</text>
</comment>
<dbReference type="InterPro" id="IPR033312">
    <property type="entry name" value="DDB2"/>
</dbReference>
<evidence type="ECO:0000256" key="11">
    <source>
        <dbReference type="SAM" id="MobiDB-lite"/>
    </source>
</evidence>
<evidence type="ECO:0000256" key="5">
    <source>
        <dbReference type="ARBA" id="ARBA00022763"/>
    </source>
</evidence>
<dbReference type="GO" id="GO:0009411">
    <property type="term" value="P:response to UV"/>
    <property type="evidence" value="ECO:0007669"/>
    <property type="project" value="TreeGrafter"/>
</dbReference>
<feature type="region of interest" description="Disordered" evidence="11">
    <location>
        <begin position="545"/>
        <end position="591"/>
    </location>
</feature>
<dbReference type="GO" id="GO:0006281">
    <property type="term" value="P:DNA repair"/>
    <property type="evidence" value="ECO:0007669"/>
    <property type="project" value="UniProtKB-KW"/>
</dbReference>
<dbReference type="PROSITE" id="PS50082">
    <property type="entry name" value="WD_REPEATS_2"/>
    <property type="match status" value="1"/>
</dbReference>
<dbReference type="EMBL" id="JALJOQ010000013">
    <property type="protein sequence ID" value="KAK9810883.1"/>
    <property type="molecule type" value="Genomic_DNA"/>
</dbReference>
<comment type="similarity">
    <text evidence="2">Belongs to the WD repeat DDB2/WDR76 family.</text>
</comment>
<dbReference type="GO" id="GO:0080008">
    <property type="term" value="C:Cul4-RING E3 ubiquitin ligase complex"/>
    <property type="evidence" value="ECO:0007669"/>
    <property type="project" value="InterPro"/>
</dbReference>
<dbReference type="InterPro" id="IPR001680">
    <property type="entry name" value="WD40_rpt"/>
</dbReference>
<keyword evidence="8" id="KW-0234">DNA repair</keyword>
<dbReference type="SUPFAM" id="SSF50978">
    <property type="entry name" value="WD40 repeat-like"/>
    <property type="match status" value="1"/>
</dbReference>
<protein>
    <recommendedName>
        <fullName evidence="14">DNA damage-binding protein 2</fullName>
    </recommendedName>
</protein>
<dbReference type="GO" id="GO:0005634">
    <property type="term" value="C:nucleus"/>
    <property type="evidence" value="ECO:0007669"/>
    <property type="project" value="UniProtKB-SubCell"/>
</dbReference>
<dbReference type="InterPro" id="IPR036322">
    <property type="entry name" value="WD40_repeat_dom_sf"/>
</dbReference>
<dbReference type="GO" id="GO:0003684">
    <property type="term" value="F:damaged DNA binding"/>
    <property type="evidence" value="ECO:0007669"/>
    <property type="project" value="InterPro"/>
</dbReference>
<proteinExistence type="inferred from homology"/>
<keyword evidence="9" id="KW-0539">Nucleus</keyword>
<evidence type="ECO:0000313" key="12">
    <source>
        <dbReference type="EMBL" id="KAK9810883.1"/>
    </source>
</evidence>
<dbReference type="Proteomes" id="UP001465755">
    <property type="component" value="Unassembled WGS sequence"/>
</dbReference>
<sequence length="591" mass="65214">MARWALSNAQQDEEESSSSSEEEESEDEEEANAHTNAEVEDQEAEQPGPSGADAETDAPAAKGKIKMSLSKTGQTCHVCGKKGHNAGFIGSVYMDCPNRPCFLCKIPGHTTNSCPYRFAPDQAAPPSNAVGMLASVRGREQTGRVEPVVQWQRDWQVDAAVLRLHSRRCTCLEFHPTQDKLVLSGDKKGQVAIWDWSKVYERHVYKPHKALTNNIRFLPGGDGMSCCTSSSDGILKTFDCETGMDIEMLNLNPEGWIPGESNEKTWGMLYGLAVCDSRNLVIAGDTHGYLHFVDPRTSRRLCQHLVHKRSKINTIDCNPADANLVVTASNDWTARLFDLRCLPSSDTHALPSARGKGKEVEPGQAFELMQWPHGRLVNAAYFSPLTGRKLLTTCADNRLRVWDTWLGGSDEPTRSVVHSHDFNRYLSPFRAEWDPKDPHERLVMIGRYISEDYGGLALHPIDLMDMGSGQQLAALTDPNLTTITPVNKPHPRLDLIISGSSRSLYAWRPTRETEAEEMSVRKANGGGSSLPVGSADFVCFNHEDEADVNDSDDEGTGKKKKRAAGNAKTSANAKTLTKTNTKQPPAKKKKK</sequence>
<keyword evidence="13" id="KW-1185">Reference proteome</keyword>
<evidence type="ECO:0000256" key="3">
    <source>
        <dbReference type="ARBA" id="ARBA00022574"/>
    </source>
</evidence>
<evidence type="ECO:0000313" key="13">
    <source>
        <dbReference type="Proteomes" id="UP001465755"/>
    </source>
</evidence>
<keyword evidence="3 10" id="KW-0853">WD repeat</keyword>
<dbReference type="PANTHER" id="PTHR15169:SF0">
    <property type="entry name" value="DNA DAMAGE-BINDING PROTEIN 2"/>
    <property type="match status" value="1"/>
</dbReference>
<keyword evidence="4" id="KW-0677">Repeat</keyword>
<evidence type="ECO:0000256" key="9">
    <source>
        <dbReference type="ARBA" id="ARBA00023242"/>
    </source>
</evidence>
<organism evidence="12 13">
    <name type="scientific">Symbiochloris irregularis</name>
    <dbReference type="NCBI Taxonomy" id="706552"/>
    <lineage>
        <taxon>Eukaryota</taxon>
        <taxon>Viridiplantae</taxon>
        <taxon>Chlorophyta</taxon>
        <taxon>core chlorophytes</taxon>
        <taxon>Trebouxiophyceae</taxon>
        <taxon>Trebouxiales</taxon>
        <taxon>Trebouxiaceae</taxon>
        <taxon>Symbiochloris</taxon>
    </lineage>
</organism>
<dbReference type="Gene3D" id="4.10.60.10">
    <property type="entry name" value="Zinc finger, CCHC-type"/>
    <property type="match status" value="1"/>
</dbReference>
<feature type="repeat" description="WD" evidence="10">
    <location>
        <begin position="162"/>
        <end position="195"/>
    </location>
</feature>
<feature type="compositionally biased region" description="Acidic residues" evidence="11">
    <location>
        <begin position="11"/>
        <end position="30"/>
    </location>
</feature>
<evidence type="ECO:0000256" key="4">
    <source>
        <dbReference type="ARBA" id="ARBA00022737"/>
    </source>
</evidence>
<dbReference type="InterPro" id="IPR015943">
    <property type="entry name" value="WD40/YVTN_repeat-like_dom_sf"/>
</dbReference>
<evidence type="ECO:0000256" key="10">
    <source>
        <dbReference type="PROSITE-ProRule" id="PRU00221"/>
    </source>
</evidence>
<keyword evidence="6" id="KW-0833">Ubl conjugation pathway</keyword>
<gene>
    <name evidence="12" type="ORF">WJX73_005316</name>
</gene>
<dbReference type="PANTHER" id="PTHR15169">
    <property type="entry name" value="DAMAGE-SPECIFIC DNA BINDING PROTEIN 2"/>
    <property type="match status" value="1"/>
</dbReference>
<evidence type="ECO:0000256" key="6">
    <source>
        <dbReference type="ARBA" id="ARBA00022786"/>
    </source>
</evidence>
<reference evidence="12 13" key="1">
    <citation type="journal article" date="2024" name="Nat. Commun.">
        <title>Phylogenomics reveals the evolutionary origins of lichenization in chlorophyte algae.</title>
        <authorList>
            <person name="Puginier C."/>
            <person name="Libourel C."/>
            <person name="Otte J."/>
            <person name="Skaloud P."/>
            <person name="Haon M."/>
            <person name="Grisel S."/>
            <person name="Petersen M."/>
            <person name="Berrin J.G."/>
            <person name="Delaux P.M."/>
            <person name="Dal Grande F."/>
            <person name="Keller J."/>
        </authorList>
    </citation>
    <scope>NUCLEOTIDE SEQUENCE [LARGE SCALE GENOMIC DNA]</scope>
    <source>
        <strain evidence="12 13">SAG 2036</strain>
    </source>
</reference>
<evidence type="ECO:0000256" key="8">
    <source>
        <dbReference type="ARBA" id="ARBA00023204"/>
    </source>
</evidence>
<keyword evidence="5" id="KW-0227">DNA damage</keyword>
<name>A0AAW1PQJ4_9CHLO</name>
<dbReference type="SMART" id="SM00320">
    <property type="entry name" value="WD40"/>
    <property type="match status" value="4"/>
</dbReference>
<feature type="compositionally biased region" description="Acidic residues" evidence="11">
    <location>
        <begin position="545"/>
        <end position="554"/>
    </location>
</feature>
<dbReference type="Gene3D" id="2.130.10.10">
    <property type="entry name" value="YVTN repeat-like/Quinoprotein amine dehydrogenase"/>
    <property type="match status" value="1"/>
</dbReference>
<feature type="compositionally biased region" description="Low complexity" evidence="11">
    <location>
        <begin position="564"/>
        <end position="584"/>
    </location>
</feature>
<evidence type="ECO:0000256" key="7">
    <source>
        <dbReference type="ARBA" id="ARBA00023125"/>
    </source>
</evidence>
<dbReference type="Pfam" id="PF00400">
    <property type="entry name" value="WD40"/>
    <property type="match status" value="2"/>
</dbReference>